<dbReference type="PANTHER" id="PTHR43761:SF1">
    <property type="entry name" value="D-ISOMER SPECIFIC 2-HYDROXYACID DEHYDROGENASE CATALYTIC DOMAIN-CONTAINING PROTEIN-RELATED"/>
    <property type="match status" value="1"/>
</dbReference>
<evidence type="ECO:0000256" key="3">
    <source>
        <dbReference type="ARBA" id="ARBA00023027"/>
    </source>
</evidence>
<keyword evidence="2 4" id="KW-0560">Oxidoreductase</keyword>
<dbReference type="Pfam" id="PF02826">
    <property type="entry name" value="2-Hacid_dh_C"/>
    <property type="match status" value="1"/>
</dbReference>
<proteinExistence type="inferred from homology"/>
<organism evidence="7 8">
    <name type="scientific">Spiribacter salilacus</name>
    <dbReference type="NCBI Taxonomy" id="2664894"/>
    <lineage>
        <taxon>Bacteria</taxon>
        <taxon>Pseudomonadati</taxon>
        <taxon>Pseudomonadota</taxon>
        <taxon>Gammaproteobacteria</taxon>
        <taxon>Chromatiales</taxon>
        <taxon>Ectothiorhodospiraceae</taxon>
        <taxon>Spiribacter</taxon>
    </lineage>
</organism>
<feature type="domain" description="D-isomer specific 2-hydroxyacid dehydrogenase catalytic" evidence="5">
    <location>
        <begin position="30"/>
        <end position="317"/>
    </location>
</feature>
<dbReference type="EMBL" id="WJPP01000001">
    <property type="protein sequence ID" value="MRH77303.1"/>
    <property type="molecule type" value="Genomic_DNA"/>
</dbReference>
<gene>
    <name evidence="7" type="ORF">GH984_01060</name>
</gene>
<evidence type="ECO:0000259" key="6">
    <source>
        <dbReference type="Pfam" id="PF02826"/>
    </source>
</evidence>
<sequence length="319" mass="33954">MRHGVMLEQDTLASGDLDLSALVASFDQYTAFGATDPSEMAERIGNADCVIINKLPVNAELLAALPQLKLICVVATGVNNIDLTAAKAHGVDVVNCRAYGTAAVSQHVLCLMLALSTQLLPYANAVASGRWQSARHFCFLDYPIEELAGKTLLIVGHGELGSAVGRLAAALGMQVEIAERPDAKETRSGRVAFATAIEKADVVTLHCPLTPSTQNLINKEVLARMKRSAFIINTARGGIVNEQDLADALRTGEIAGAGIDVLSEEPPRNGNPLLASDIPNLIVTPHTAWGSQPARQRIVDQTVENIQAWKAGEPIRQVT</sequence>
<protein>
    <submittedName>
        <fullName evidence="7">2-hydroxyacid dehydrogenase</fullName>
    </submittedName>
</protein>
<reference evidence="7 8" key="1">
    <citation type="submission" date="2019-11" db="EMBL/GenBank/DDBJ databases">
        <authorList>
            <person name="Zhang X.Y."/>
        </authorList>
    </citation>
    <scope>NUCLEOTIDE SEQUENCE [LARGE SCALE GENOMIC DNA]</scope>
    <source>
        <strain evidence="7 8">C176</strain>
    </source>
</reference>
<keyword evidence="3" id="KW-0520">NAD</keyword>
<keyword evidence="8" id="KW-1185">Reference proteome</keyword>
<feature type="domain" description="D-isomer specific 2-hydroxyacid dehydrogenase NAD-binding" evidence="6">
    <location>
        <begin position="110"/>
        <end position="288"/>
    </location>
</feature>
<evidence type="ECO:0000256" key="1">
    <source>
        <dbReference type="ARBA" id="ARBA00005854"/>
    </source>
</evidence>
<dbReference type="RefSeq" id="WP_153718365.1">
    <property type="nucleotide sequence ID" value="NZ_WJPP01000001.1"/>
</dbReference>
<dbReference type="PANTHER" id="PTHR43761">
    <property type="entry name" value="D-ISOMER SPECIFIC 2-HYDROXYACID DEHYDROGENASE FAMILY PROTEIN (AFU_ORTHOLOGUE AFUA_1G13630)"/>
    <property type="match status" value="1"/>
</dbReference>
<dbReference type="GO" id="GO:0016616">
    <property type="term" value="F:oxidoreductase activity, acting on the CH-OH group of donors, NAD or NADP as acceptor"/>
    <property type="evidence" value="ECO:0007669"/>
    <property type="project" value="InterPro"/>
</dbReference>
<dbReference type="CDD" id="cd12162">
    <property type="entry name" value="2-Hacid_dh_4"/>
    <property type="match status" value="1"/>
</dbReference>
<dbReference type="PROSITE" id="PS00670">
    <property type="entry name" value="D_2_HYDROXYACID_DH_2"/>
    <property type="match status" value="1"/>
</dbReference>
<evidence type="ECO:0000256" key="2">
    <source>
        <dbReference type="ARBA" id="ARBA00023002"/>
    </source>
</evidence>
<evidence type="ECO:0000313" key="8">
    <source>
        <dbReference type="Proteomes" id="UP000433788"/>
    </source>
</evidence>
<comment type="similarity">
    <text evidence="1 4">Belongs to the D-isomer specific 2-hydroxyacid dehydrogenase family.</text>
</comment>
<dbReference type="Gene3D" id="3.40.50.720">
    <property type="entry name" value="NAD(P)-binding Rossmann-like Domain"/>
    <property type="match status" value="2"/>
</dbReference>
<dbReference type="InterPro" id="IPR006139">
    <property type="entry name" value="D-isomer_2_OHA_DH_cat_dom"/>
</dbReference>
<evidence type="ECO:0000259" key="5">
    <source>
        <dbReference type="Pfam" id="PF00389"/>
    </source>
</evidence>
<dbReference type="InterPro" id="IPR029753">
    <property type="entry name" value="D-isomer_DH_CS"/>
</dbReference>
<dbReference type="InterPro" id="IPR036291">
    <property type="entry name" value="NAD(P)-bd_dom_sf"/>
</dbReference>
<dbReference type="AlphaFoldDB" id="A0A6N7QPJ0"/>
<evidence type="ECO:0000256" key="4">
    <source>
        <dbReference type="RuleBase" id="RU003719"/>
    </source>
</evidence>
<dbReference type="SUPFAM" id="SSF52283">
    <property type="entry name" value="Formate/glycerate dehydrogenase catalytic domain-like"/>
    <property type="match status" value="1"/>
</dbReference>
<evidence type="ECO:0000313" key="7">
    <source>
        <dbReference type="EMBL" id="MRH77303.1"/>
    </source>
</evidence>
<name>A0A6N7QPJ0_9GAMM</name>
<dbReference type="SUPFAM" id="SSF51735">
    <property type="entry name" value="NAD(P)-binding Rossmann-fold domains"/>
    <property type="match status" value="1"/>
</dbReference>
<comment type="caution">
    <text evidence="7">The sequence shown here is derived from an EMBL/GenBank/DDBJ whole genome shotgun (WGS) entry which is preliminary data.</text>
</comment>
<accession>A0A6N7QPJ0</accession>
<dbReference type="Proteomes" id="UP000433788">
    <property type="component" value="Unassembled WGS sequence"/>
</dbReference>
<dbReference type="GO" id="GO:0051287">
    <property type="term" value="F:NAD binding"/>
    <property type="evidence" value="ECO:0007669"/>
    <property type="project" value="InterPro"/>
</dbReference>
<dbReference type="NCBIfam" id="NF005069">
    <property type="entry name" value="PRK06487.1"/>
    <property type="match status" value="1"/>
</dbReference>
<dbReference type="Pfam" id="PF00389">
    <property type="entry name" value="2-Hacid_dh"/>
    <property type="match status" value="1"/>
</dbReference>
<dbReference type="InterPro" id="IPR006140">
    <property type="entry name" value="D-isomer_DH_NAD-bd"/>
</dbReference>
<dbReference type="PROSITE" id="PS00671">
    <property type="entry name" value="D_2_HYDROXYACID_DH_3"/>
    <property type="match status" value="1"/>
</dbReference>
<dbReference type="InterPro" id="IPR050418">
    <property type="entry name" value="D-iso_2-hydroxyacid_DH_PdxB"/>
</dbReference>